<proteinExistence type="predicted"/>
<reference evidence="1 2" key="1">
    <citation type="submission" date="2020-06" db="EMBL/GenBank/DDBJ databases">
        <title>Description of novel acetic acid bacteria.</title>
        <authorList>
            <person name="Sombolestani A."/>
        </authorList>
    </citation>
    <scope>NUCLEOTIDE SEQUENCE [LARGE SCALE GENOMIC DNA]</scope>
    <source>
        <strain evidence="1 2">LMG 27010</strain>
    </source>
</reference>
<sequence length="65" mass="7301">MFDRNEVLVLLDARRDELLGVTRAILKPGSIDRNVSTFHYKALDIPNVTIAEQAERVQPPSPSRA</sequence>
<dbReference type="RefSeq" id="WP_176612174.1">
    <property type="nucleotide sequence ID" value="NZ_JABXXR010000003.1"/>
</dbReference>
<comment type="caution">
    <text evidence="1">The sequence shown here is derived from an EMBL/GenBank/DDBJ whole genome shotgun (WGS) entry which is preliminary data.</text>
</comment>
<dbReference type="EMBL" id="JABXXR010000003">
    <property type="protein sequence ID" value="NVN39157.1"/>
    <property type="molecule type" value="Genomic_DNA"/>
</dbReference>
<evidence type="ECO:0000313" key="1">
    <source>
        <dbReference type="EMBL" id="NVN39157.1"/>
    </source>
</evidence>
<dbReference type="Proteomes" id="UP000585665">
    <property type="component" value="Unassembled WGS sequence"/>
</dbReference>
<evidence type="ECO:0000313" key="2">
    <source>
        <dbReference type="Proteomes" id="UP000585665"/>
    </source>
</evidence>
<organism evidence="1 2">
    <name type="scientific">Ameyamaea chiangmaiensis</name>
    <dbReference type="NCBI Taxonomy" id="442969"/>
    <lineage>
        <taxon>Bacteria</taxon>
        <taxon>Pseudomonadati</taxon>
        <taxon>Pseudomonadota</taxon>
        <taxon>Alphaproteobacteria</taxon>
        <taxon>Acetobacterales</taxon>
        <taxon>Acetobacteraceae</taxon>
        <taxon>Ameyamaea</taxon>
    </lineage>
</organism>
<accession>A0A850P3B2</accession>
<name>A0A850P3B2_9PROT</name>
<gene>
    <name evidence="1" type="ORF">HUK82_01070</name>
</gene>
<dbReference type="AlphaFoldDB" id="A0A850P3B2"/>
<protein>
    <submittedName>
        <fullName evidence="1">Uncharacterized protein</fullName>
    </submittedName>
</protein>
<keyword evidence="2" id="KW-1185">Reference proteome</keyword>